<feature type="region of interest" description="Disordered" evidence="1">
    <location>
        <begin position="1"/>
        <end position="22"/>
    </location>
</feature>
<comment type="caution">
    <text evidence="2">The sequence shown here is derived from an EMBL/GenBank/DDBJ whole genome shotgun (WGS) entry which is preliminary data.</text>
</comment>
<dbReference type="AlphaFoldDB" id="A0A4Y2IZ14"/>
<gene>
    <name evidence="2" type="ORF">AVEN_38065_1</name>
</gene>
<reference evidence="2 3" key="1">
    <citation type="journal article" date="2019" name="Sci. Rep.">
        <title>Orb-weaving spider Araneus ventricosus genome elucidates the spidroin gene catalogue.</title>
        <authorList>
            <person name="Kono N."/>
            <person name="Nakamura H."/>
            <person name="Ohtoshi R."/>
            <person name="Moran D.A.P."/>
            <person name="Shinohara A."/>
            <person name="Yoshida Y."/>
            <person name="Fujiwara M."/>
            <person name="Mori M."/>
            <person name="Tomita M."/>
            <person name="Arakawa K."/>
        </authorList>
    </citation>
    <scope>NUCLEOTIDE SEQUENCE [LARGE SCALE GENOMIC DNA]</scope>
</reference>
<proteinExistence type="predicted"/>
<evidence type="ECO:0000313" key="2">
    <source>
        <dbReference type="EMBL" id="GBM83077.1"/>
    </source>
</evidence>
<evidence type="ECO:0000256" key="1">
    <source>
        <dbReference type="SAM" id="MobiDB-lite"/>
    </source>
</evidence>
<keyword evidence="3" id="KW-1185">Reference proteome</keyword>
<organism evidence="2 3">
    <name type="scientific">Araneus ventricosus</name>
    <name type="common">Orbweaver spider</name>
    <name type="synonym">Epeira ventricosa</name>
    <dbReference type="NCBI Taxonomy" id="182803"/>
    <lineage>
        <taxon>Eukaryota</taxon>
        <taxon>Metazoa</taxon>
        <taxon>Ecdysozoa</taxon>
        <taxon>Arthropoda</taxon>
        <taxon>Chelicerata</taxon>
        <taxon>Arachnida</taxon>
        <taxon>Araneae</taxon>
        <taxon>Araneomorphae</taxon>
        <taxon>Entelegynae</taxon>
        <taxon>Araneoidea</taxon>
        <taxon>Araneidae</taxon>
        <taxon>Araneus</taxon>
    </lineage>
</organism>
<dbReference type="Proteomes" id="UP000499080">
    <property type="component" value="Unassembled WGS sequence"/>
</dbReference>
<sequence>MVGKRVLQGSRDPDFSRDFQVPPRPVRKTINSAVLGSQGMNHLRTRESSWNVLHRLWTWCVDRLRTSLDSERLGGMTLEFRLQCELVSC</sequence>
<dbReference type="EMBL" id="BGPR01003055">
    <property type="protein sequence ID" value="GBM83077.1"/>
    <property type="molecule type" value="Genomic_DNA"/>
</dbReference>
<name>A0A4Y2IZ14_ARAVE</name>
<evidence type="ECO:0000313" key="3">
    <source>
        <dbReference type="Proteomes" id="UP000499080"/>
    </source>
</evidence>
<protein>
    <submittedName>
        <fullName evidence="2">Uncharacterized protein</fullName>
    </submittedName>
</protein>
<accession>A0A4Y2IZ14</accession>